<feature type="domain" description="HTH hxlR-type" evidence="4">
    <location>
        <begin position="78"/>
        <end position="176"/>
    </location>
</feature>
<comment type="caution">
    <text evidence="5">The sequence shown here is derived from an EMBL/GenBank/DDBJ whole genome shotgun (WGS) entry which is preliminary data.</text>
</comment>
<keyword evidence="1" id="KW-0805">Transcription regulation</keyword>
<dbReference type="InterPro" id="IPR011991">
    <property type="entry name" value="ArsR-like_HTH"/>
</dbReference>
<gene>
    <name evidence="5" type="ORF">GCM10009827_115690</name>
</gene>
<evidence type="ECO:0000256" key="2">
    <source>
        <dbReference type="ARBA" id="ARBA00023125"/>
    </source>
</evidence>
<dbReference type="InterPro" id="IPR002577">
    <property type="entry name" value="HTH_HxlR"/>
</dbReference>
<keyword evidence="2" id="KW-0238">DNA-binding</keyword>
<evidence type="ECO:0000259" key="4">
    <source>
        <dbReference type="PROSITE" id="PS51118"/>
    </source>
</evidence>
<dbReference type="InterPro" id="IPR036388">
    <property type="entry name" value="WH-like_DNA-bd_sf"/>
</dbReference>
<dbReference type="Pfam" id="PF01638">
    <property type="entry name" value="HxlR"/>
    <property type="match status" value="1"/>
</dbReference>
<protein>
    <recommendedName>
        <fullName evidence="4">HTH hxlR-type domain-containing protein</fullName>
    </recommendedName>
</protein>
<dbReference type="InterPro" id="IPR036390">
    <property type="entry name" value="WH_DNA-bd_sf"/>
</dbReference>
<dbReference type="SUPFAM" id="SSF46785">
    <property type="entry name" value="Winged helix' DNA-binding domain"/>
    <property type="match status" value="1"/>
</dbReference>
<reference evidence="5 6" key="1">
    <citation type="journal article" date="2019" name="Int. J. Syst. Evol. Microbiol.">
        <title>The Global Catalogue of Microorganisms (GCM) 10K type strain sequencing project: providing services to taxonomists for standard genome sequencing and annotation.</title>
        <authorList>
            <consortium name="The Broad Institute Genomics Platform"/>
            <consortium name="The Broad Institute Genome Sequencing Center for Infectious Disease"/>
            <person name="Wu L."/>
            <person name="Ma J."/>
        </authorList>
    </citation>
    <scope>NUCLEOTIDE SEQUENCE [LARGE SCALE GENOMIC DNA]</scope>
    <source>
        <strain evidence="5 6">JCM 15933</strain>
    </source>
</reference>
<evidence type="ECO:0000313" key="5">
    <source>
        <dbReference type="EMBL" id="GAA1574699.1"/>
    </source>
</evidence>
<evidence type="ECO:0000313" key="6">
    <source>
        <dbReference type="Proteomes" id="UP001501470"/>
    </source>
</evidence>
<dbReference type="CDD" id="cd00090">
    <property type="entry name" value="HTH_ARSR"/>
    <property type="match status" value="1"/>
</dbReference>
<proteinExistence type="predicted"/>
<accession>A0ABN2DC67</accession>
<keyword evidence="6" id="KW-1185">Reference proteome</keyword>
<keyword evidence="3" id="KW-0804">Transcription</keyword>
<dbReference type="PROSITE" id="PS51118">
    <property type="entry name" value="HTH_HXLR"/>
    <property type="match status" value="1"/>
</dbReference>
<evidence type="ECO:0000256" key="3">
    <source>
        <dbReference type="ARBA" id="ARBA00023163"/>
    </source>
</evidence>
<dbReference type="Gene3D" id="1.10.10.10">
    <property type="entry name" value="Winged helix-like DNA-binding domain superfamily/Winged helix DNA-binding domain"/>
    <property type="match status" value="1"/>
</dbReference>
<sequence>MVDRVDRDRFHPHEQVPRAGCGRWQFDVPEAVRRADHGRHVRTHAADAIQSALVTRKGDEFPLGTVGRVPDDVYAACCPCRDMLDLLANKWSALALGALEDGPRRFGSLRTRLQGISPKVLTVTLRKLEEHGLITRKVFAEVPLRVEYELTPLGRDACAPLAHLRTWVESNIHRFPAAAA</sequence>
<dbReference type="Proteomes" id="UP001501470">
    <property type="component" value="Unassembled WGS sequence"/>
</dbReference>
<name>A0ABN2DC67_9ACTN</name>
<dbReference type="PANTHER" id="PTHR33204:SF37">
    <property type="entry name" value="HTH-TYPE TRANSCRIPTIONAL REGULATOR YODB"/>
    <property type="match status" value="1"/>
</dbReference>
<dbReference type="PANTHER" id="PTHR33204">
    <property type="entry name" value="TRANSCRIPTIONAL REGULATOR, MARR FAMILY"/>
    <property type="match status" value="1"/>
</dbReference>
<dbReference type="EMBL" id="BAAAQD010000053">
    <property type="protein sequence ID" value="GAA1574699.1"/>
    <property type="molecule type" value="Genomic_DNA"/>
</dbReference>
<evidence type="ECO:0000256" key="1">
    <source>
        <dbReference type="ARBA" id="ARBA00023015"/>
    </source>
</evidence>
<organism evidence="5 6">
    <name type="scientific">Dactylosporangium maewongense</name>
    <dbReference type="NCBI Taxonomy" id="634393"/>
    <lineage>
        <taxon>Bacteria</taxon>
        <taxon>Bacillati</taxon>
        <taxon>Actinomycetota</taxon>
        <taxon>Actinomycetes</taxon>
        <taxon>Micromonosporales</taxon>
        <taxon>Micromonosporaceae</taxon>
        <taxon>Dactylosporangium</taxon>
    </lineage>
</organism>